<keyword evidence="1 4" id="KW-0349">Heme</keyword>
<dbReference type="Pfam" id="PF23500">
    <property type="entry name" value="DUF7133"/>
    <property type="match status" value="1"/>
</dbReference>
<name>A0A517ZA31_9PLAN</name>
<dbReference type="InterPro" id="IPR013427">
    <property type="entry name" value="Haem-bd_dom_put"/>
</dbReference>
<evidence type="ECO:0000256" key="3">
    <source>
        <dbReference type="ARBA" id="ARBA00023004"/>
    </source>
</evidence>
<dbReference type="PANTHER" id="PTHR33546">
    <property type="entry name" value="LARGE, MULTIFUNCTIONAL SECRETED PROTEIN-RELATED"/>
    <property type="match status" value="1"/>
</dbReference>
<dbReference type="InterPro" id="IPR036909">
    <property type="entry name" value="Cyt_c-like_dom_sf"/>
</dbReference>
<dbReference type="OrthoDB" id="225269at2"/>
<dbReference type="AlphaFoldDB" id="A0A517ZA31"/>
<keyword evidence="8" id="KW-1185">Reference proteome</keyword>
<dbReference type="GO" id="GO:0009055">
    <property type="term" value="F:electron transfer activity"/>
    <property type="evidence" value="ECO:0007669"/>
    <property type="project" value="InterPro"/>
</dbReference>
<dbReference type="KEGG" id="mri:Mal4_36850"/>
<dbReference type="InterPro" id="IPR013428">
    <property type="entry name" value="Membrane-bound_put_N"/>
</dbReference>
<dbReference type="Gene3D" id="2.120.10.30">
    <property type="entry name" value="TolB, C-terminal domain"/>
    <property type="match status" value="1"/>
</dbReference>
<dbReference type="InterPro" id="IPR055557">
    <property type="entry name" value="DUF7133"/>
</dbReference>
<proteinExistence type="predicted"/>
<evidence type="ECO:0000313" key="8">
    <source>
        <dbReference type="Proteomes" id="UP000320496"/>
    </source>
</evidence>
<dbReference type="RefSeq" id="WP_145370535.1">
    <property type="nucleotide sequence ID" value="NZ_CP036275.1"/>
</dbReference>
<keyword evidence="3 4" id="KW-0408">Iron</keyword>
<dbReference type="InterPro" id="IPR009056">
    <property type="entry name" value="Cyt_c-like_dom"/>
</dbReference>
<feature type="chain" id="PRO_5022156442" evidence="5">
    <location>
        <begin position="23"/>
        <end position="973"/>
    </location>
</feature>
<dbReference type="EMBL" id="CP036275">
    <property type="protein sequence ID" value="QDU39344.1"/>
    <property type="molecule type" value="Genomic_DNA"/>
</dbReference>
<evidence type="ECO:0000259" key="6">
    <source>
        <dbReference type="PROSITE" id="PS51007"/>
    </source>
</evidence>
<dbReference type="NCBIfam" id="TIGR02603">
    <property type="entry name" value="CxxCH_TIGR02603"/>
    <property type="match status" value="1"/>
</dbReference>
<dbReference type="GO" id="GO:0046872">
    <property type="term" value="F:metal ion binding"/>
    <property type="evidence" value="ECO:0007669"/>
    <property type="project" value="UniProtKB-KW"/>
</dbReference>
<sequence precursor="true">MPQRYSRILHVAICLLHATAVAADDFPQVYDSERAADLQPMSAAEAAARMQVPDGFHVDLFAAEPDVRNPIAMAWDERGRLWIAENYTYAERPLRFDRSLRDRVLVFEDSDGDGRADSRKVFTDSVQMLTSVEVGRGGVWLMCPPQLLFFPDANGDDVPDGPAQVMLDGFDIGPDSYHNFANGLRWGPDGWLYGRCGHSCPGRIGLPGTPDEQRIPLDGGVWRFHPERKTVEVVCHGTVNPWGYDWDRHGELFLINTVIGHLWHVLPGAHMQESFGESMNPAVYERLDMIADHYHYDRSGSWTESRDGAANEYGGGHAHIGAMIYQGDRWPKEYRDRLYTINMHGRRANRERIERHGAGYIGRHEPDFFIAEDPFFRGLDLSIGPDGHLYVIDWSDTGECHEQTGVHRSSGRIFRIRYGDDNTTATKPLPKPYCLGGEGPLPELWRRYQAGDITRDELRKRLRDPDEHVRVWAIRLLTDFWPLDTIVGPRPDADYPNEPQTREALVRMAREDESGLVHLTLASTLQRLPVEHRAELAQALLTHEQHAGDRDLPLMVWFGLMPLGDEDPTAIASLAVDCRWPRMIRWMARNVASHVDERPAALENLLNEASGFDGERQMNVLLGMQDAFRGRRKVNEPAGWKAFANTDDARQYPDVVRELATLFGDGRALEEIRRIVRDRNVEMQQRQAALETLIRARPDDLRQVCQSLLNVRLLNATAAGGLALYDDPEIGRDLARNYRRFHADDRPGILELLVSRPSFAGALLDQIGAGRMATSELTAVHARQILSLGDEDLKRRLQEVWGELRESPADRRQQMEELRRQLAPSVLASADLSAGRALFARTCAQCHMLYGDGKKIGPDLTGSQRTNLDYLLQNIVDPSAVVGKDYRMTVIETVDGRVLNGLVVSRNDERLVLQTATEQKAIRTADIEEIAETNRSAMPDGLLQNLSEEQIRDLFGYLMHPGQVPLPVESVKR</sequence>
<dbReference type="InterPro" id="IPR011041">
    <property type="entry name" value="Quinoprot_gluc/sorb_DH_b-prop"/>
</dbReference>
<dbReference type="SUPFAM" id="SSF46626">
    <property type="entry name" value="Cytochrome c"/>
    <property type="match status" value="1"/>
</dbReference>
<evidence type="ECO:0000256" key="4">
    <source>
        <dbReference type="PROSITE-ProRule" id="PRU00433"/>
    </source>
</evidence>
<evidence type="ECO:0000256" key="5">
    <source>
        <dbReference type="SAM" id="SignalP"/>
    </source>
</evidence>
<evidence type="ECO:0000256" key="2">
    <source>
        <dbReference type="ARBA" id="ARBA00022723"/>
    </source>
</evidence>
<evidence type="ECO:0000313" key="7">
    <source>
        <dbReference type="EMBL" id="QDU39344.1"/>
    </source>
</evidence>
<gene>
    <name evidence="7" type="ORF">Mal4_36850</name>
</gene>
<evidence type="ECO:0000256" key="1">
    <source>
        <dbReference type="ARBA" id="ARBA00022617"/>
    </source>
</evidence>
<dbReference type="NCBIfam" id="TIGR02604">
    <property type="entry name" value="Piru_Ver_Nterm"/>
    <property type="match status" value="1"/>
</dbReference>
<dbReference type="PANTHER" id="PTHR33546:SF1">
    <property type="entry name" value="LARGE, MULTIFUNCTIONAL SECRETED PROTEIN"/>
    <property type="match status" value="1"/>
</dbReference>
<keyword evidence="5" id="KW-0732">Signal</keyword>
<organism evidence="7 8">
    <name type="scientific">Maioricimonas rarisocia</name>
    <dbReference type="NCBI Taxonomy" id="2528026"/>
    <lineage>
        <taxon>Bacteria</taxon>
        <taxon>Pseudomonadati</taxon>
        <taxon>Planctomycetota</taxon>
        <taxon>Planctomycetia</taxon>
        <taxon>Planctomycetales</taxon>
        <taxon>Planctomycetaceae</taxon>
        <taxon>Maioricimonas</taxon>
    </lineage>
</organism>
<dbReference type="Proteomes" id="UP000320496">
    <property type="component" value="Chromosome"/>
</dbReference>
<feature type="signal peptide" evidence="5">
    <location>
        <begin position="1"/>
        <end position="22"/>
    </location>
</feature>
<dbReference type="InterPro" id="IPR011042">
    <property type="entry name" value="6-blade_b-propeller_TolB-like"/>
</dbReference>
<reference evidence="7 8" key="1">
    <citation type="submission" date="2019-02" db="EMBL/GenBank/DDBJ databases">
        <title>Deep-cultivation of Planctomycetes and their phenomic and genomic characterization uncovers novel biology.</title>
        <authorList>
            <person name="Wiegand S."/>
            <person name="Jogler M."/>
            <person name="Boedeker C."/>
            <person name="Pinto D."/>
            <person name="Vollmers J."/>
            <person name="Rivas-Marin E."/>
            <person name="Kohn T."/>
            <person name="Peeters S.H."/>
            <person name="Heuer A."/>
            <person name="Rast P."/>
            <person name="Oberbeckmann S."/>
            <person name="Bunk B."/>
            <person name="Jeske O."/>
            <person name="Meyerdierks A."/>
            <person name="Storesund J.E."/>
            <person name="Kallscheuer N."/>
            <person name="Luecker S."/>
            <person name="Lage O.M."/>
            <person name="Pohl T."/>
            <person name="Merkel B.J."/>
            <person name="Hornburger P."/>
            <person name="Mueller R.-W."/>
            <person name="Bruemmer F."/>
            <person name="Labrenz M."/>
            <person name="Spormann A.M."/>
            <person name="Op den Camp H."/>
            <person name="Overmann J."/>
            <person name="Amann R."/>
            <person name="Jetten M.S.M."/>
            <person name="Mascher T."/>
            <person name="Medema M.H."/>
            <person name="Devos D.P."/>
            <person name="Kaster A.-K."/>
            <person name="Ovreas L."/>
            <person name="Rohde M."/>
            <person name="Galperin M.Y."/>
            <person name="Jogler C."/>
        </authorList>
    </citation>
    <scope>NUCLEOTIDE SEQUENCE [LARGE SCALE GENOMIC DNA]</scope>
    <source>
        <strain evidence="7 8">Mal4</strain>
    </source>
</reference>
<feature type="domain" description="Cytochrome c" evidence="6">
    <location>
        <begin position="830"/>
        <end position="962"/>
    </location>
</feature>
<dbReference type="SUPFAM" id="SSF50952">
    <property type="entry name" value="Soluble quinoprotein glucose dehydrogenase"/>
    <property type="match status" value="1"/>
</dbReference>
<protein>
    <submittedName>
        <fullName evidence="7">Cytochrome c</fullName>
    </submittedName>
</protein>
<dbReference type="Pfam" id="PF00034">
    <property type="entry name" value="Cytochrom_C"/>
    <property type="match status" value="1"/>
</dbReference>
<accession>A0A517ZA31</accession>
<keyword evidence="2 4" id="KW-0479">Metal-binding</keyword>
<dbReference type="GO" id="GO:0020037">
    <property type="term" value="F:heme binding"/>
    <property type="evidence" value="ECO:0007669"/>
    <property type="project" value="InterPro"/>
</dbReference>
<dbReference type="PROSITE" id="PS51007">
    <property type="entry name" value="CYTC"/>
    <property type="match status" value="1"/>
</dbReference>
<dbReference type="Gene3D" id="1.10.760.10">
    <property type="entry name" value="Cytochrome c-like domain"/>
    <property type="match status" value="1"/>
</dbReference>